<reference evidence="1 2" key="1">
    <citation type="journal article" date="2016" name="Nat. Commun.">
        <title>Thousands of microbial genomes shed light on interconnected biogeochemical processes in an aquifer system.</title>
        <authorList>
            <person name="Anantharaman K."/>
            <person name="Brown C.T."/>
            <person name="Hug L.A."/>
            <person name="Sharon I."/>
            <person name="Castelle C.J."/>
            <person name="Probst A.J."/>
            <person name="Thomas B.C."/>
            <person name="Singh A."/>
            <person name="Wilkins M.J."/>
            <person name="Karaoz U."/>
            <person name="Brodie E.L."/>
            <person name="Williams K.H."/>
            <person name="Hubbard S.S."/>
            <person name="Banfield J.F."/>
        </authorList>
    </citation>
    <scope>NUCLEOTIDE SEQUENCE [LARGE SCALE GENOMIC DNA]</scope>
</reference>
<comment type="caution">
    <text evidence="1">The sequence shown here is derived from an EMBL/GenBank/DDBJ whole genome shotgun (WGS) entry which is preliminary data.</text>
</comment>
<evidence type="ECO:0000313" key="1">
    <source>
        <dbReference type="EMBL" id="OGD34075.1"/>
    </source>
</evidence>
<dbReference type="EMBL" id="MEYS01000002">
    <property type="protein sequence ID" value="OGD34075.1"/>
    <property type="molecule type" value="Genomic_DNA"/>
</dbReference>
<organism evidence="1 2">
    <name type="scientific">Candidatus Azambacteria bacterium RIFCSPLOWO2_01_FULL_46_25</name>
    <dbReference type="NCBI Taxonomy" id="1797298"/>
    <lineage>
        <taxon>Bacteria</taxon>
        <taxon>Candidatus Azamiibacteriota</taxon>
    </lineage>
</organism>
<dbReference type="Proteomes" id="UP000176650">
    <property type="component" value="Unassembled WGS sequence"/>
</dbReference>
<evidence type="ECO:0000313" key="2">
    <source>
        <dbReference type="Proteomes" id="UP000176650"/>
    </source>
</evidence>
<sequence>MFFEWFRWRKWKKKAAEAMKNCVTVQCAICFDHIVPGDFVGERVSGELVHAGYHFTLAERNAFCETGGIGIGYWNDQRVEYIGESTVEKVFRTGETQIGEY</sequence>
<name>A0A1F5BU09_9BACT</name>
<accession>A0A1F5BU09</accession>
<dbReference type="AlphaFoldDB" id="A0A1F5BU09"/>
<gene>
    <name evidence="1" type="ORF">A2988_01155</name>
</gene>
<proteinExistence type="predicted"/>
<dbReference type="STRING" id="1797298.A2988_01155"/>
<protein>
    <submittedName>
        <fullName evidence="1">Uncharacterized protein</fullName>
    </submittedName>
</protein>